<evidence type="ECO:0000313" key="2">
    <source>
        <dbReference type="Proteomes" id="UP000517187"/>
    </source>
</evidence>
<organism evidence="1 2">
    <name type="scientific">Rhizobium leguminosarum</name>
    <dbReference type="NCBI Taxonomy" id="384"/>
    <lineage>
        <taxon>Bacteria</taxon>
        <taxon>Pseudomonadati</taxon>
        <taxon>Pseudomonadota</taxon>
        <taxon>Alphaproteobacteria</taxon>
        <taxon>Hyphomicrobiales</taxon>
        <taxon>Rhizobiaceae</taxon>
        <taxon>Rhizobium/Agrobacterium group</taxon>
        <taxon>Rhizobium</taxon>
    </lineage>
</organism>
<name>A0A7W9ZTU6_RHILE</name>
<gene>
    <name evidence="1" type="ORF">GGE66_003693</name>
</gene>
<dbReference type="AlphaFoldDB" id="A0A7W9ZTU6"/>
<reference evidence="1 2" key="1">
    <citation type="submission" date="2020-08" db="EMBL/GenBank/DDBJ databases">
        <title>Genomic Encyclopedia of Type Strains, Phase IV (KMG-V): Genome sequencing to study the core and pangenomes of soil and plant-associated prokaryotes.</title>
        <authorList>
            <person name="Whitman W."/>
        </authorList>
    </citation>
    <scope>NUCLEOTIDE SEQUENCE [LARGE SCALE GENOMIC DNA]</scope>
    <source>
        <strain evidence="1 2">SEMIA 4011</strain>
    </source>
</reference>
<proteinExistence type="predicted"/>
<comment type="caution">
    <text evidence="1">The sequence shown here is derived from an EMBL/GenBank/DDBJ whole genome shotgun (WGS) entry which is preliminary data.</text>
</comment>
<evidence type="ECO:0000313" key="1">
    <source>
        <dbReference type="EMBL" id="MBB6222708.1"/>
    </source>
</evidence>
<dbReference type="EMBL" id="JACIIJ010000008">
    <property type="protein sequence ID" value="MBB6222708.1"/>
    <property type="molecule type" value="Genomic_DNA"/>
</dbReference>
<dbReference type="Proteomes" id="UP000517187">
    <property type="component" value="Unassembled WGS sequence"/>
</dbReference>
<protein>
    <submittedName>
        <fullName evidence="1">Uncharacterized protein</fullName>
    </submittedName>
</protein>
<accession>A0A7W9ZTU6</accession>
<sequence length="46" mass="5228">MARAVLGYRPDFRQIIGLNLLGFDVFGQGRVLRLRDYASPAFIRTS</sequence>